<keyword evidence="2" id="KW-0862">Zinc</keyword>
<dbReference type="SUPFAM" id="SSF53927">
    <property type="entry name" value="Cytidine deaminase-like"/>
    <property type="match status" value="1"/>
</dbReference>
<dbReference type="OrthoDB" id="9802676at2"/>
<evidence type="ECO:0000259" key="3">
    <source>
        <dbReference type="PROSITE" id="PS51747"/>
    </source>
</evidence>
<dbReference type="Proteomes" id="UP000260665">
    <property type="component" value="Unassembled WGS sequence"/>
</dbReference>
<dbReference type="RefSeq" id="WP_117177761.1">
    <property type="nucleotide sequence ID" value="NZ_QFZK01000007.1"/>
</dbReference>
<protein>
    <submittedName>
        <fullName evidence="4">Nucleoside deaminase</fullName>
    </submittedName>
</protein>
<feature type="domain" description="CMP/dCMP-type deaminase" evidence="3">
    <location>
        <begin position="18"/>
        <end position="140"/>
    </location>
</feature>
<evidence type="ECO:0000313" key="5">
    <source>
        <dbReference type="Proteomes" id="UP000260665"/>
    </source>
</evidence>
<dbReference type="PROSITE" id="PS51747">
    <property type="entry name" value="CYT_DCMP_DEAMINASES_2"/>
    <property type="match status" value="1"/>
</dbReference>
<proteinExistence type="predicted"/>
<dbReference type="PROSITE" id="PS00903">
    <property type="entry name" value="CYT_DCMP_DEAMINASES_1"/>
    <property type="match status" value="1"/>
</dbReference>
<keyword evidence="5" id="KW-1185">Reference proteome</keyword>
<dbReference type="InterPro" id="IPR016193">
    <property type="entry name" value="Cytidine_deaminase-like"/>
</dbReference>
<dbReference type="InterPro" id="IPR016192">
    <property type="entry name" value="APOBEC/CMP_deaminase_Zn-bd"/>
</dbReference>
<dbReference type="GO" id="GO:0008270">
    <property type="term" value="F:zinc ion binding"/>
    <property type="evidence" value="ECO:0007669"/>
    <property type="project" value="InterPro"/>
</dbReference>
<evidence type="ECO:0000256" key="2">
    <source>
        <dbReference type="ARBA" id="ARBA00022833"/>
    </source>
</evidence>
<organism evidence="4 5">
    <name type="scientific">Rhodoferax lacus</name>
    <dbReference type="NCBI Taxonomy" id="2184758"/>
    <lineage>
        <taxon>Bacteria</taxon>
        <taxon>Pseudomonadati</taxon>
        <taxon>Pseudomonadota</taxon>
        <taxon>Betaproteobacteria</taxon>
        <taxon>Burkholderiales</taxon>
        <taxon>Comamonadaceae</taxon>
        <taxon>Rhodoferax</taxon>
    </lineage>
</organism>
<dbReference type="InterPro" id="IPR002125">
    <property type="entry name" value="CMP_dCMP_dom"/>
</dbReference>
<dbReference type="Gene3D" id="3.40.140.10">
    <property type="entry name" value="Cytidine Deaminase, domain 2"/>
    <property type="match status" value="1"/>
</dbReference>
<dbReference type="GO" id="GO:0016787">
    <property type="term" value="F:hydrolase activity"/>
    <property type="evidence" value="ECO:0007669"/>
    <property type="project" value="InterPro"/>
</dbReference>
<dbReference type="AlphaFoldDB" id="A0A3E1RAX5"/>
<evidence type="ECO:0000256" key="1">
    <source>
        <dbReference type="ARBA" id="ARBA00022723"/>
    </source>
</evidence>
<dbReference type="EMBL" id="QFZK01000007">
    <property type="protein sequence ID" value="RFO96508.1"/>
    <property type="molecule type" value="Genomic_DNA"/>
</dbReference>
<comment type="caution">
    <text evidence="4">The sequence shown here is derived from an EMBL/GenBank/DDBJ whole genome shotgun (WGS) entry which is preliminary data.</text>
</comment>
<dbReference type="PANTHER" id="PTHR11079">
    <property type="entry name" value="CYTOSINE DEAMINASE FAMILY MEMBER"/>
    <property type="match status" value="1"/>
</dbReference>
<accession>A0A3E1RAX5</accession>
<dbReference type="CDD" id="cd01285">
    <property type="entry name" value="nucleoside_deaminase"/>
    <property type="match status" value="1"/>
</dbReference>
<gene>
    <name evidence="4" type="ORF">DIC66_12765</name>
</gene>
<dbReference type="PANTHER" id="PTHR11079:SF179">
    <property type="entry name" value="TRNA(ADENINE(34)) DEAMINASE, CHLOROPLASTIC"/>
    <property type="match status" value="1"/>
</dbReference>
<dbReference type="Pfam" id="PF00383">
    <property type="entry name" value="dCMP_cyt_deam_1"/>
    <property type="match status" value="1"/>
</dbReference>
<name>A0A3E1RAX5_9BURK</name>
<sequence>MPSASNSTAAVSDPAAAVSDTAPMALAIAASAAALEAGDMPFGATLVSPAGEVLLVARNNQVSTQDCTGHAELVLVRQAAGSLGPDSLRGATVYASGEPCAMCCGAMFWAGIGRVVYAASTADIAQALGGPLLPLDSRSVLAGASPAVEVQGPVMGAEAIAVLQRFASTPR</sequence>
<evidence type="ECO:0000313" key="4">
    <source>
        <dbReference type="EMBL" id="RFO96508.1"/>
    </source>
</evidence>
<keyword evidence="1" id="KW-0479">Metal-binding</keyword>
<reference evidence="4 5" key="1">
    <citation type="submission" date="2018-05" db="EMBL/GenBank/DDBJ databases">
        <title>Rhodoferax soyangensis sp.nov., isolated from an oligotrophic freshwater lake.</title>
        <authorList>
            <person name="Park M."/>
        </authorList>
    </citation>
    <scope>NUCLEOTIDE SEQUENCE [LARGE SCALE GENOMIC DNA]</scope>
    <source>
        <strain evidence="4 5">IMCC26218</strain>
    </source>
</reference>